<dbReference type="OrthoDB" id="7351979at2"/>
<gene>
    <name evidence="2" type="ORF">SAMN04244550_00532</name>
</gene>
<dbReference type="InterPro" id="IPR045632">
    <property type="entry name" value="DUF6314"/>
</dbReference>
<protein>
    <recommendedName>
        <fullName evidence="1">DUF6314 domain-containing protein</fullName>
    </recommendedName>
</protein>
<feature type="domain" description="DUF6314" evidence="1">
    <location>
        <begin position="7"/>
        <end position="133"/>
    </location>
</feature>
<reference evidence="2 3" key="1">
    <citation type="submission" date="2016-10" db="EMBL/GenBank/DDBJ databases">
        <authorList>
            <person name="de Groot N.N."/>
        </authorList>
    </citation>
    <scope>NUCLEOTIDE SEQUENCE [LARGE SCALE GENOMIC DNA]</scope>
    <source>
        <strain evidence="3">DSM 938 / 37b4</strain>
    </source>
</reference>
<evidence type="ECO:0000259" key="1">
    <source>
        <dbReference type="Pfam" id="PF19834"/>
    </source>
</evidence>
<organism evidence="2 3">
    <name type="scientific">Rhodobacter capsulatus</name>
    <name type="common">Rhodopseudomonas capsulata</name>
    <dbReference type="NCBI Taxonomy" id="1061"/>
    <lineage>
        <taxon>Bacteria</taxon>
        <taxon>Pseudomonadati</taxon>
        <taxon>Pseudomonadota</taxon>
        <taxon>Alphaproteobacteria</taxon>
        <taxon>Rhodobacterales</taxon>
        <taxon>Rhodobacter group</taxon>
        <taxon>Rhodobacter</taxon>
    </lineage>
</organism>
<dbReference type="EMBL" id="FNAY01000001">
    <property type="protein sequence ID" value="SDE48421.1"/>
    <property type="molecule type" value="Genomic_DNA"/>
</dbReference>
<proteinExistence type="predicted"/>
<dbReference type="Proteomes" id="UP000183812">
    <property type="component" value="Unassembled WGS sequence"/>
</dbReference>
<evidence type="ECO:0000313" key="2">
    <source>
        <dbReference type="EMBL" id="SDE48421.1"/>
    </source>
</evidence>
<evidence type="ECO:0000313" key="3">
    <source>
        <dbReference type="Proteomes" id="UP000183812"/>
    </source>
</evidence>
<dbReference type="Pfam" id="PF19834">
    <property type="entry name" value="DUF6314"/>
    <property type="match status" value="1"/>
</dbReference>
<name>A0A1G7DA40_RHOCA</name>
<accession>A0A1G7DA40</accession>
<dbReference type="RefSeq" id="WP_074552681.1">
    <property type="nucleotide sequence ID" value="NZ_CP119563.1"/>
</dbReference>
<sequence>MPQLNDFTGVWTLSRRIVQASGPEGQFTGRAVFTPEGAGLRYHEAGQLVLAGEAPMQAERDYLWHAEGAQIVVRFEDGRDFHRFDPSLAEAAHWCDPDDYRVRYDFARWPAWSAEWRVTGPRKDYVMISRYTRA</sequence>
<dbReference type="AlphaFoldDB" id="A0A1G7DA40"/>